<feature type="compositionally biased region" description="Acidic residues" evidence="1">
    <location>
        <begin position="1"/>
        <end position="10"/>
    </location>
</feature>
<dbReference type="STRING" id="660518.SAMN05216218_11813"/>
<dbReference type="SUPFAM" id="SSF52402">
    <property type="entry name" value="Adenine nucleotide alpha hydrolases-like"/>
    <property type="match status" value="1"/>
</dbReference>
<name>A0A1G7SCP7_9EURY</name>
<protein>
    <recommendedName>
        <fullName evidence="4">Phosphoadenosine phosphosulfate reductase</fullName>
    </recommendedName>
</protein>
<dbReference type="Gene3D" id="3.40.50.620">
    <property type="entry name" value="HUPs"/>
    <property type="match status" value="1"/>
</dbReference>
<dbReference type="OrthoDB" id="231065at2157"/>
<proteinExistence type="predicted"/>
<dbReference type="InterPro" id="IPR014729">
    <property type="entry name" value="Rossmann-like_a/b/a_fold"/>
</dbReference>
<organism evidence="2 3">
    <name type="scientific">Halorientalis regularis</name>
    <dbReference type="NCBI Taxonomy" id="660518"/>
    <lineage>
        <taxon>Archaea</taxon>
        <taxon>Methanobacteriati</taxon>
        <taxon>Methanobacteriota</taxon>
        <taxon>Stenosarchaea group</taxon>
        <taxon>Halobacteria</taxon>
        <taxon>Halobacteriales</taxon>
        <taxon>Haloarculaceae</taxon>
        <taxon>Halorientalis</taxon>
    </lineage>
</organism>
<accession>A0A1G7SCP7</accession>
<gene>
    <name evidence="2" type="ORF">SAMN05216218_11813</name>
</gene>
<dbReference type="Proteomes" id="UP000199076">
    <property type="component" value="Unassembled WGS sequence"/>
</dbReference>
<evidence type="ECO:0008006" key="4">
    <source>
        <dbReference type="Google" id="ProtNLM"/>
    </source>
</evidence>
<keyword evidence="3" id="KW-1185">Reference proteome</keyword>
<dbReference type="RefSeq" id="WP_092694908.1">
    <property type="nucleotide sequence ID" value="NZ_FNBK01000018.1"/>
</dbReference>
<reference evidence="3" key="1">
    <citation type="submission" date="2016-10" db="EMBL/GenBank/DDBJ databases">
        <authorList>
            <person name="Varghese N."/>
            <person name="Submissions S."/>
        </authorList>
    </citation>
    <scope>NUCLEOTIDE SEQUENCE [LARGE SCALE GENOMIC DNA]</scope>
    <source>
        <strain evidence="3">IBRC-M 10760</strain>
    </source>
</reference>
<dbReference type="EMBL" id="FNBK01000018">
    <property type="protein sequence ID" value="SDG20694.1"/>
    <property type="molecule type" value="Genomic_DNA"/>
</dbReference>
<feature type="region of interest" description="Disordered" evidence="1">
    <location>
        <begin position="1"/>
        <end position="20"/>
    </location>
</feature>
<evidence type="ECO:0000313" key="3">
    <source>
        <dbReference type="Proteomes" id="UP000199076"/>
    </source>
</evidence>
<sequence>MTDGVPDDSGVDYTDGAGETPADYPTLAATFERASEVVGTALEAADAPAVIWTGDRDSTLALYLVREVAADQDRPLPAVILAESVAADAFVARWVDRWGLDLVVAGDDRLATVIDDHGFDAVIAPDRGDDPDIAADESFAAPTRDGAVTYDRIRPLLIFDEDAARNATWGFVVPDTVDAFPAGYVPESTDDLPDGVELADIPVDSGTLDALDDE</sequence>
<evidence type="ECO:0000256" key="1">
    <source>
        <dbReference type="SAM" id="MobiDB-lite"/>
    </source>
</evidence>
<evidence type="ECO:0000313" key="2">
    <source>
        <dbReference type="EMBL" id="SDG20694.1"/>
    </source>
</evidence>
<dbReference type="AlphaFoldDB" id="A0A1G7SCP7"/>